<keyword evidence="5 8" id="KW-0472">Membrane</keyword>
<dbReference type="OrthoDB" id="115781at2759"/>
<feature type="transmembrane region" description="Helical" evidence="8">
    <location>
        <begin position="190"/>
        <end position="208"/>
    </location>
</feature>
<dbReference type="Proteomes" id="UP000700334">
    <property type="component" value="Unassembled WGS sequence"/>
</dbReference>
<evidence type="ECO:0000259" key="9">
    <source>
        <dbReference type="Pfam" id="PF13886"/>
    </source>
</evidence>
<feature type="region of interest" description="Disordered" evidence="7">
    <location>
        <begin position="1"/>
        <end position="45"/>
    </location>
</feature>
<evidence type="ECO:0000256" key="6">
    <source>
        <dbReference type="ARBA" id="ARBA00049737"/>
    </source>
</evidence>
<dbReference type="GO" id="GO:0005886">
    <property type="term" value="C:plasma membrane"/>
    <property type="evidence" value="ECO:0007669"/>
    <property type="project" value="TreeGrafter"/>
</dbReference>
<protein>
    <recommendedName>
        <fullName evidence="6">Transmembrane protein 198</fullName>
    </recommendedName>
</protein>
<feature type="transmembrane region" description="Helical" evidence="8">
    <location>
        <begin position="215"/>
        <end position="234"/>
    </location>
</feature>
<feature type="transmembrane region" description="Helical" evidence="8">
    <location>
        <begin position="135"/>
        <end position="154"/>
    </location>
</feature>
<organism evidence="10 11">
    <name type="scientific">Galemys pyrenaicus</name>
    <name type="common">Iberian desman</name>
    <name type="synonym">Pyrenean desman</name>
    <dbReference type="NCBI Taxonomy" id="202257"/>
    <lineage>
        <taxon>Eukaryota</taxon>
        <taxon>Metazoa</taxon>
        <taxon>Chordata</taxon>
        <taxon>Craniata</taxon>
        <taxon>Vertebrata</taxon>
        <taxon>Euteleostomi</taxon>
        <taxon>Mammalia</taxon>
        <taxon>Eutheria</taxon>
        <taxon>Laurasiatheria</taxon>
        <taxon>Eulipotyphla</taxon>
        <taxon>Talpidae</taxon>
        <taxon>Galemys</taxon>
    </lineage>
</organism>
<keyword evidence="11" id="KW-1185">Reference proteome</keyword>
<accession>A0A8J6DMZ6</accession>
<dbReference type="EMBL" id="JAGFMF010011762">
    <property type="protein sequence ID" value="KAG8513710.1"/>
    <property type="molecule type" value="Genomic_DNA"/>
</dbReference>
<feature type="transmembrane region" description="Helical" evidence="8">
    <location>
        <begin position="246"/>
        <end position="264"/>
    </location>
</feature>
<feature type="transmembrane region" description="Helical" evidence="8">
    <location>
        <begin position="161"/>
        <end position="178"/>
    </location>
</feature>
<evidence type="ECO:0000256" key="5">
    <source>
        <dbReference type="ARBA" id="ARBA00023136"/>
    </source>
</evidence>
<evidence type="ECO:0000256" key="4">
    <source>
        <dbReference type="ARBA" id="ARBA00022989"/>
    </source>
</evidence>
<evidence type="ECO:0000256" key="8">
    <source>
        <dbReference type="SAM" id="Phobius"/>
    </source>
</evidence>
<feature type="transmembrane region" description="Helical" evidence="8">
    <location>
        <begin position="271"/>
        <end position="291"/>
    </location>
</feature>
<name>A0A8J6DMZ6_GALPY</name>
<comment type="caution">
    <text evidence="10">The sequence shown here is derived from an EMBL/GenBank/DDBJ whole genome shotgun (WGS) entry which is preliminary data.</text>
</comment>
<reference evidence="10" key="1">
    <citation type="journal article" date="2021" name="Evol. Appl.">
        <title>The genome of the Pyrenean desman and the effects of bottlenecks and inbreeding on the genomic landscape of an endangered species.</title>
        <authorList>
            <person name="Escoda L."/>
            <person name="Castresana J."/>
        </authorList>
    </citation>
    <scope>NUCLEOTIDE SEQUENCE</scope>
    <source>
        <strain evidence="10">IBE-C5619</strain>
    </source>
</reference>
<evidence type="ECO:0000256" key="1">
    <source>
        <dbReference type="ARBA" id="ARBA00004141"/>
    </source>
</evidence>
<dbReference type="PANTHER" id="PTHR31247">
    <property type="entry name" value="TRANSMEMBRANE PROTEIN 198 FAMILY MEMBER"/>
    <property type="match status" value="1"/>
</dbReference>
<keyword evidence="4 8" id="KW-1133">Transmembrane helix</keyword>
<feature type="domain" description="TM7S3/TM198-like" evidence="9">
    <location>
        <begin position="141"/>
        <end position="336"/>
    </location>
</feature>
<dbReference type="PANTHER" id="PTHR31247:SF8">
    <property type="entry name" value="TRANSMEMBRANE PROTEIN 198B"/>
    <property type="match status" value="1"/>
</dbReference>
<proteinExistence type="inferred from homology"/>
<dbReference type="GO" id="GO:0031410">
    <property type="term" value="C:cytoplasmic vesicle"/>
    <property type="evidence" value="ECO:0007669"/>
    <property type="project" value="TreeGrafter"/>
</dbReference>
<comment type="subcellular location">
    <subcellularLocation>
        <location evidence="1">Membrane</location>
        <topology evidence="1">Multi-pass membrane protein</topology>
    </subcellularLocation>
</comment>
<comment type="similarity">
    <text evidence="2">Belongs to the TMEM198 family.</text>
</comment>
<dbReference type="Pfam" id="PF13886">
    <property type="entry name" value="TM7S3_TM198"/>
    <property type="match status" value="1"/>
</dbReference>
<dbReference type="GO" id="GO:0090263">
    <property type="term" value="P:positive regulation of canonical Wnt signaling pathway"/>
    <property type="evidence" value="ECO:0007669"/>
    <property type="project" value="TreeGrafter"/>
</dbReference>
<evidence type="ECO:0000256" key="3">
    <source>
        <dbReference type="ARBA" id="ARBA00022692"/>
    </source>
</evidence>
<evidence type="ECO:0000256" key="2">
    <source>
        <dbReference type="ARBA" id="ARBA00006244"/>
    </source>
</evidence>
<sequence>MGVLRPQYKAVGKLGPPTHKGKSWRGPSRDVTPPPTLSPSSTTPSHPKLVAFSLRGLDYDLEEFKGHLNRVALGSFQFPQNIHGWMRGTDSDIPLYMEEVLLPLAITSDPRLFNQQLPEPPDPRCVLEPQDNPQLAPALVCALCCCFGIIYCCFGYRCFKAVMFLSGLLSGALVIFLLCHKERVLETQLSLEVSAGIALGIGLLCGLVTMLVRSVGLFLTGLLLGLTLGAGALLGSEPIYQPPSAWVPAGGLVGLALLGALLTLRWPRPFTVLGTALLGAAVLVACADYFLEGLALGSRLGQRLQALPALPPLCWYSWVLLGTWPALGALGVLAQWKLMDEEHGGHANAVVLSHQRRHLQLLRIRQQQAKWHRTSSGVGLCEGSYQRQLHPSAPRSPADSLAPSYLQSLQEHQLGPGTQATAPHTILDLDSDCGSTVLLTVPSVSTRT</sequence>
<dbReference type="AlphaFoldDB" id="A0A8J6DMZ6"/>
<evidence type="ECO:0000256" key="7">
    <source>
        <dbReference type="SAM" id="MobiDB-lite"/>
    </source>
</evidence>
<evidence type="ECO:0000313" key="10">
    <source>
        <dbReference type="EMBL" id="KAG8513710.1"/>
    </source>
</evidence>
<feature type="transmembrane region" description="Helical" evidence="8">
    <location>
        <begin position="315"/>
        <end position="334"/>
    </location>
</feature>
<dbReference type="InterPro" id="IPR025256">
    <property type="entry name" value="TM7S3/TM198-like_dom"/>
</dbReference>
<gene>
    <name evidence="10" type="ORF">J0S82_004695</name>
</gene>
<dbReference type="InterPro" id="IPR040236">
    <property type="entry name" value="TMEM198"/>
</dbReference>
<keyword evidence="3 8" id="KW-0812">Transmembrane</keyword>
<evidence type="ECO:0000313" key="11">
    <source>
        <dbReference type="Proteomes" id="UP000700334"/>
    </source>
</evidence>